<dbReference type="AlphaFoldDB" id="A0A061SIV7"/>
<accession>A0A061SIV7</accession>
<feature type="non-terminal residue" evidence="1">
    <location>
        <position position="1"/>
    </location>
</feature>
<organism evidence="1">
    <name type="scientific">Tetraselmis sp. GSL018</name>
    <dbReference type="NCBI Taxonomy" id="582737"/>
    <lineage>
        <taxon>Eukaryota</taxon>
        <taxon>Viridiplantae</taxon>
        <taxon>Chlorophyta</taxon>
        <taxon>core chlorophytes</taxon>
        <taxon>Chlorodendrophyceae</taxon>
        <taxon>Chlorodendrales</taxon>
        <taxon>Chlorodendraceae</taxon>
        <taxon>Tetraselmis</taxon>
    </lineage>
</organism>
<reference evidence="1" key="1">
    <citation type="submission" date="2014-05" db="EMBL/GenBank/DDBJ databases">
        <title>The transcriptome of the halophilic microalga Tetraselmis sp. GSL018 isolated from the Great Salt Lake, Utah.</title>
        <authorList>
            <person name="Jinkerson R.E."/>
            <person name="D'Adamo S."/>
            <person name="Posewitz M.C."/>
        </authorList>
    </citation>
    <scope>NUCLEOTIDE SEQUENCE</scope>
    <source>
        <strain evidence="1">GSL018</strain>
    </source>
</reference>
<evidence type="ECO:0000313" key="1">
    <source>
        <dbReference type="EMBL" id="JAC82860.1"/>
    </source>
</evidence>
<proteinExistence type="predicted"/>
<protein>
    <submittedName>
        <fullName evidence="1">Uncharacterized protein</fullName>
    </submittedName>
</protein>
<name>A0A061SIV7_9CHLO</name>
<dbReference type="EMBL" id="GBEZ01002171">
    <property type="protein sequence ID" value="JAC82860.1"/>
    <property type="molecule type" value="Transcribed_RNA"/>
</dbReference>
<sequence>RCLPSRPTEGIVGWCLRRCQSLAIGCALIY</sequence>
<gene>
    <name evidence="1" type="ORF">TSPGSL018_4707</name>
</gene>